<dbReference type="Gene3D" id="1.20.58.1290">
    <property type="entry name" value="CarD-like, C-terminal domain"/>
    <property type="match status" value="1"/>
</dbReference>
<dbReference type="AlphaFoldDB" id="A0A1T4LA34"/>
<organism evidence="1 2">
    <name type="scientific">Anaerorhabdus furcosa</name>
    <dbReference type="NCBI Taxonomy" id="118967"/>
    <lineage>
        <taxon>Bacteria</taxon>
        <taxon>Bacillati</taxon>
        <taxon>Bacillota</taxon>
        <taxon>Erysipelotrichia</taxon>
        <taxon>Erysipelotrichales</taxon>
        <taxon>Erysipelotrichaceae</taxon>
        <taxon>Anaerorhabdus</taxon>
    </lineage>
</organism>
<dbReference type="InterPro" id="IPR042215">
    <property type="entry name" value="CarD-like_C"/>
</dbReference>
<evidence type="ECO:0000313" key="2">
    <source>
        <dbReference type="Proteomes" id="UP000243297"/>
    </source>
</evidence>
<gene>
    <name evidence="1" type="ORF">SAMN02745191_0801</name>
</gene>
<accession>A0A1T4LA34</accession>
<sequence>MYKVGEKVLYKHEVCTVNEIKKNSLSKEPYYILVPIFSGGCQTKIQVPASNKAGNVRDLLTIKEVDELFAAIPSIPLCDSKDPMIKKEYEILLKSYKAEDLVCIIKTTYLKNKDRIDNNKKISSVDDSYFHEAERILYSQLAVVLDKSIDEARAYLINQLGIDH</sequence>
<dbReference type="RefSeq" id="WP_078711233.1">
    <property type="nucleotide sequence ID" value="NZ_FUWY01000002.1"/>
</dbReference>
<protein>
    <submittedName>
        <fullName evidence="1">Transcriptional regulator, CarD family</fullName>
    </submittedName>
</protein>
<name>A0A1T4LA34_9FIRM</name>
<dbReference type="OrthoDB" id="9786074at2"/>
<dbReference type="STRING" id="118967.SAMN02745191_0801"/>
<keyword evidence="2" id="KW-1185">Reference proteome</keyword>
<dbReference type="Gene3D" id="2.40.10.170">
    <property type="match status" value="1"/>
</dbReference>
<proteinExistence type="predicted"/>
<evidence type="ECO:0000313" key="1">
    <source>
        <dbReference type="EMBL" id="SJZ51428.1"/>
    </source>
</evidence>
<reference evidence="2" key="1">
    <citation type="submission" date="2017-02" db="EMBL/GenBank/DDBJ databases">
        <authorList>
            <person name="Varghese N."/>
            <person name="Submissions S."/>
        </authorList>
    </citation>
    <scope>NUCLEOTIDE SEQUENCE [LARGE SCALE GENOMIC DNA]</scope>
    <source>
        <strain evidence="2">ATCC 25662</strain>
    </source>
</reference>
<dbReference type="EMBL" id="FUWY01000002">
    <property type="protein sequence ID" value="SJZ51428.1"/>
    <property type="molecule type" value="Genomic_DNA"/>
</dbReference>
<dbReference type="Proteomes" id="UP000243297">
    <property type="component" value="Unassembled WGS sequence"/>
</dbReference>